<comment type="caution">
    <text evidence="1">The sequence shown here is derived from an EMBL/GenBank/DDBJ whole genome shotgun (WGS) entry which is preliminary data.</text>
</comment>
<sequence length="194" mass="21951">MDGVQHDLSQKIDNLQDSISRFANLNTMQEKETLLLNLIKIPRVSMKWRLKRENLQCLRPLFAKIFGSCEAPSWHTSAITQHSDPHFAAGETAAKCQSGVSQLRNHPLAHECHFAAAKWATKIALLREIHPPLRKCSKLQKWATKFPFYCQMISKLPNGCEMISKLKNGCENVSIFSMSCETPLCCENGLLIVK</sequence>
<evidence type="ECO:0000313" key="2">
    <source>
        <dbReference type="Proteomes" id="UP000288805"/>
    </source>
</evidence>
<dbReference type="AlphaFoldDB" id="A0A438GTL2"/>
<proteinExistence type="predicted"/>
<dbReference type="Proteomes" id="UP000288805">
    <property type="component" value="Unassembled WGS sequence"/>
</dbReference>
<evidence type="ECO:0000313" key="1">
    <source>
        <dbReference type="EMBL" id="RVW75535.1"/>
    </source>
</evidence>
<gene>
    <name evidence="1" type="ORF">CK203_066455</name>
</gene>
<protein>
    <submittedName>
        <fullName evidence="1">Uncharacterized protein</fullName>
    </submittedName>
</protein>
<dbReference type="EMBL" id="QGNW01000346">
    <property type="protein sequence ID" value="RVW75535.1"/>
    <property type="molecule type" value="Genomic_DNA"/>
</dbReference>
<accession>A0A438GTL2</accession>
<name>A0A438GTL2_VITVI</name>
<organism evidence="1 2">
    <name type="scientific">Vitis vinifera</name>
    <name type="common">Grape</name>
    <dbReference type="NCBI Taxonomy" id="29760"/>
    <lineage>
        <taxon>Eukaryota</taxon>
        <taxon>Viridiplantae</taxon>
        <taxon>Streptophyta</taxon>
        <taxon>Embryophyta</taxon>
        <taxon>Tracheophyta</taxon>
        <taxon>Spermatophyta</taxon>
        <taxon>Magnoliopsida</taxon>
        <taxon>eudicotyledons</taxon>
        <taxon>Gunneridae</taxon>
        <taxon>Pentapetalae</taxon>
        <taxon>rosids</taxon>
        <taxon>Vitales</taxon>
        <taxon>Vitaceae</taxon>
        <taxon>Viteae</taxon>
        <taxon>Vitis</taxon>
    </lineage>
</organism>
<reference evidence="1 2" key="1">
    <citation type="journal article" date="2018" name="PLoS Genet.">
        <title>Population sequencing reveals clonal diversity and ancestral inbreeding in the grapevine cultivar Chardonnay.</title>
        <authorList>
            <person name="Roach M.J."/>
            <person name="Johnson D.L."/>
            <person name="Bohlmann J."/>
            <person name="van Vuuren H.J."/>
            <person name="Jones S.J."/>
            <person name="Pretorius I.S."/>
            <person name="Schmidt S.A."/>
            <person name="Borneman A.R."/>
        </authorList>
    </citation>
    <scope>NUCLEOTIDE SEQUENCE [LARGE SCALE GENOMIC DNA]</scope>
    <source>
        <strain evidence="2">cv. Chardonnay</strain>
        <tissue evidence="1">Leaf</tissue>
    </source>
</reference>